<proteinExistence type="inferred from homology"/>
<dbReference type="SUPFAM" id="SSF47598">
    <property type="entry name" value="Ribbon-helix-helix"/>
    <property type="match status" value="1"/>
</dbReference>
<evidence type="ECO:0000313" key="8">
    <source>
        <dbReference type="Proteomes" id="UP000321807"/>
    </source>
</evidence>
<feature type="domain" description="Replication modulator SeqA C-terminal DNA-binding" evidence="5">
    <location>
        <begin position="59"/>
        <end position="161"/>
    </location>
</feature>
<comment type="subcellular location">
    <subcellularLocation>
        <location evidence="4">Cytoplasm</location>
    </subcellularLocation>
</comment>
<sequence>MEAVAMKSIQIDEDLYQYIAAHTEQIGESATSILRRLLNLSASGTVAAVMPSSTTRMELSEILAGLAYMRRYVVVDRMLKLLEAVCAKNPKEFEKVLQIRGRSRCYFAKSEAEILKSSDSTQPKKIGNTGYWVMTNSPTNQKQVLMRDVLGKLGYSDASVKAAIEFLS</sequence>
<dbReference type="GO" id="GO:0032297">
    <property type="term" value="P:negative regulation of DNA-templated DNA replication initiation"/>
    <property type="evidence" value="ECO:0007669"/>
    <property type="project" value="InterPro"/>
</dbReference>
<dbReference type="InterPro" id="IPR013321">
    <property type="entry name" value="Arc_rbn_hlx_hlx"/>
</dbReference>
<accession>A0A5B9DW37</accession>
<comment type="function">
    <text evidence="4">Negative regulator of replication initiation, which contributes to regulation of DNA replication and ensures that replication initiation occurs exactly once per chromosome per cell cycle. Binds to pairs of hemimethylated GATC sequences in the oriC region, thus preventing assembly of replication proteins and re-initiation at newly replicated origins. Repression is relieved when the region becomes fully methylated.</text>
</comment>
<name>A0A5B9DW37_9GAMM</name>
<evidence type="ECO:0000256" key="1">
    <source>
        <dbReference type="ARBA" id="ARBA00022490"/>
    </source>
</evidence>
<dbReference type="GO" id="GO:0006355">
    <property type="term" value="P:regulation of DNA-templated transcription"/>
    <property type="evidence" value="ECO:0007669"/>
    <property type="project" value="InterPro"/>
</dbReference>
<dbReference type="InterPro" id="IPR005621">
    <property type="entry name" value="SeqA"/>
</dbReference>
<reference evidence="7 8" key="1">
    <citation type="submission" date="2019-08" db="EMBL/GenBank/DDBJ databases">
        <title>Complete genome sequence of Rhodanobacter glycinis strain T01E-68 isolated from tomato root.</title>
        <authorList>
            <person name="Weon H.-Y."/>
            <person name="Lee S.A."/>
        </authorList>
    </citation>
    <scope>NUCLEOTIDE SEQUENCE [LARGE SCALE GENOMIC DNA]</scope>
    <source>
        <strain evidence="7 8">T01E-68</strain>
    </source>
</reference>
<dbReference type="InterPro" id="IPR033761">
    <property type="entry name" value="SeqA_N"/>
</dbReference>
<dbReference type="Pfam" id="PF17206">
    <property type="entry name" value="SeqA_N"/>
    <property type="match status" value="1"/>
</dbReference>
<evidence type="ECO:0000313" key="7">
    <source>
        <dbReference type="EMBL" id="QEE24153.1"/>
    </source>
</evidence>
<dbReference type="InterPro" id="IPR010985">
    <property type="entry name" value="Ribbon_hlx_hlx"/>
</dbReference>
<organism evidence="7 8">
    <name type="scientific">Rhodanobacter glycinis</name>
    <dbReference type="NCBI Taxonomy" id="582702"/>
    <lineage>
        <taxon>Bacteria</taxon>
        <taxon>Pseudomonadati</taxon>
        <taxon>Pseudomonadota</taxon>
        <taxon>Gammaproteobacteria</taxon>
        <taxon>Lysobacterales</taxon>
        <taxon>Rhodanobacteraceae</taxon>
        <taxon>Rhodanobacter</taxon>
    </lineage>
</organism>
<evidence type="ECO:0000256" key="4">
    <source>
        <dbReference type="PIRNR" id="PIRNR019401"/>
    </source>
</evidence>
<dbReference type="InterPro" id="IPR026577">
    <property type="entry name" value="SeqA_DNA-bd_C"/>
</dbReference>
<dbReference type="KEGG" id="rgl:CS053_06295"/>
<evidence type="ECO:0000259" key="6">
    <source>
        <dbReference type="Pfam" id="PF17206"/>
    </source>
</evidence>
<dbReference type="GO" id="GO:0003677">
    <property type="term" value="F:DNA binding"/>
    <property type="evidence" value="ECO:0007669"/>
    <property type="project" value="UniProtKB-KW"/>
</dbReference>
<evidence type="ECO:0000259" key="5">
    <source>
        <dbReference type="Pfam" id="PF03925"/>
    </source>
</evidence>
<dbReference type="Gene3D" id="1.20.1380.10">
    <property type="entry name" value="Replication modulator SeqA, C-terminal DNA-binding domain"/>
    <property type="match status" value="1"/>
</dbReference>
<feature type="domain" description="Negative modulator of initiation of replication SeqA N-terminal" evidence="6">
    <location>
        <begin position="6"/>
        <end position="41"/>
    </location>
</feature>
<dbReference type="InterPro" id="IPR036835">
    <property type="entry name" value="SeqA_DNA-bd_C_sf"/>
</dbReference>
<evidence type="ECO:0000256" key="2">
    <source>
        <dbReference type="ARBA" id="ARBA00022880"/>
    </source>
</evidence>
<protein>
    <recommendedName>
        <fullName evidence="4">Negative modulator of initiation of replication</fullName>
    </recommendedName>
</protein>
<comment type="similarity">
    <text evidence="4">Belongs to the SeqA family.</text>
</comment>
<dbReference type="GO" id="GO:0005737">
    <property type="term" value="C:cytoplasm"/>
    <property type="evidence" value="ECO:0007669"/>
    <property type="project" value="UniProtKB-SubCell"/>
</dbReference>
<dbReference type="SUPFAM" id="SSF82808">
    <property type="entry name" value="Replication modulator SeqA, C-terminal DNA-binding domain"/>
    <property type="match status" value="1"/>
</dbReference>
<dbReference type="EMBL" id="CP042807">
    <property type="protein sequence ID" value="QEE24153.1"/>
    <property type="molecule type" value="Genomic_DNA"/>
</dbReference>
<keyword evidence="3 4" id="KW-0238">DNA-binding</keyword>
<dbReference type="Proteomes" id="UP000321807">
    <property type="component" value="Chromosome"/>
</dbReference>
<gene>
    <name evidence="7" type="ORF">CS053_06295</name>
</gene>
<evidence type="ECO:0000256" key="3">
    <source>
        <dbReference type="ARBA" id="ARBA00023125"/>
    </source>
</evidence>
<dbReference type="Pfam" id="PF03925">
    <property type="entry name" value="SeqA"/>
    <property type="match status" value="1"/>
</dbReference>
<keyword evidence="2 4" id="KW-0236">DNA replication inhibitor</keyword>
<keyword evidence="1 4" id="KW-0963">Cytoplasm</keyword>
<dbReference type="Gene3D" id="1.10.1220.10">
    <property type="entry name" value="Met repressor-like"/>
    <property type="match status" value="1"/>
</dbReference>
<dbReference type="PIRSF" id="PIRSF019401">
    <property type="entry name" value="SeqA"/>
    <property type="match status" value="1"/>
</dbReference>
<dbReference type="AlphaFoldDB" id="A0A5B9DW37"/>